<dbReference type="PROSITE" id="PS50977">
    <property type="entry name" value="HTH_TETR_2"/>
    <property type="match status" value="1"/>
</dbReference>
<feature type="DNA-binding region" description="H-T-H motif" evidence="2">
    <location>
        <begin position="34"/>
        <end position="53"/>
    </location>
</feature>
<dbReference type="InterPro" id="IPR009057">
    <property type="entry name" value="Homeodomain-like_sf"/>
</dbReference>
<evidence type="ECO:0000256" key="2">
    <source>
        <dbReference type="PROSITE-ProRule" id="PRU00335"/>
    </source>
</evidence>
<evidence type="ECO:0000313" key="5">
    <source>
        <dbReference type="Proteomes" id="UP000514720"/>
    </source>
</evidence>
<name>A0A7L7KVF9_9MOLU</name>
<dbReference type="GO" id="GO:0003677">
    <property type="term" value="F:DNA binding"/>
    <property type="evidence" value="ECO:0007669"/>
    <property type="project" value="UniProtKB-UniRule"/>
</dbReference>
<reference evidence="4 5" key="1">
    <citation type="submission" date="2020-02" db="EMBL/GenBank/DDBJ databases">
        <authorList>
            <person name="Zheng R.K."/>
            <person name="Sun C.M."/>
        </authorList>
    </citation>
    <scope>NUCLEOTIDE SEQUENCE [LARGE SCALE GENOMIC DNA]</scope>
    <source>
        <strain evidence="5">zrk13</strain>
    </source>
</reference>
<sequence>MPRETFFNLDDDKQSKIFDAAVKEFTEHPLHKARVSHIIREAEIPRGSFYQYFEDLDDLYYHIIDSVFATIFEEGRQLANRTDDLFDYVMRSFIIDLDNYMNDERHRFIMNVLKSIGSNNEYLEHHNTLRREYIMSIMDKMDLSNFIDLTTDDKVQLYEFIQNIKRIVIQKSLMMNMSRDRAIELLQWHINILQHGLLEVGERL</sequence>
<proteinExistence type="predicted"/>
<dbReference type="EMBL" id="CP048914">
    <property type="protein sequence ID" value="QMS85964.1"/>
    <property type="molecule type" value="Genomic_DNA"/>
</dbReference>
<dbReference type="Proteomes" id="UP000514720">
    <property type="component" value="Chromosome"/>
</dbReference>
<feature type="domain" description="HTH tetR-type" evidence="3">
    <location>
        <begin position="11"/>
        <end position="71"/>
    </location>
</feature>
<dbReference type="InterPro" id="IPR001647">
    <property type="entry name" value="HTH_TetR"/>
</dbReference>
<dbReference type="KEGG" id="xcl:G4Z02_09470"/>
<gene>
    <name evidence="4" type="ORF">G4Z02_09470</name>
</gene>
<protein>
    <submittedName>
        <fullName evidence="4">TetR/AcrR family transcriptional regulator</fullName>
    </submittedName>
</protein>
<accession>A0A7L7KVF9</accession>
<evidence type="ECO:0000256" key="1">
    <source>
        <dbReference type="ARBA" id="ARBA00023125"/>
    </source>
</evidence>
<dbReference type="SUPFAM" id="SSF46689">
    <property type="entry name" value="Homeodomain-like"/>
    <property type="match status" value="1"/>
</dbReference>
<organism evidence="4 5">
    <name type="scientific">Candidatus Xianfuyuplasma coldseepsis</name>
    <dbReference type="NCBI Taxonomy" id="2782163"/>
    <lineage>
        <taxon>Bacteria</taxon>
        <taxon>Bacillati</taxon>
        <taxon>Mycoplasmatota</taxon>
        <taxon>Mollicutes</taxon>
        <taxon>Candidatus Izemoplasmatales</taxon>
        <taxon>Candidatus Izemoplasmataceae</taxon>
        <taxon>Candidatus Xianfuyuplasma</taxon>
    </lineage>
</organism>
<evidence type="ECO:0000313" key="4">
    <source>
        <dbReference type="EMBL" id="QMS85964.1"/>
    </source>
</evidence>
<keyword evidence="1 2" id="KW-0238">DNA-binding</keyword>
<keyword evidence="5" id="KW-1185">Reference proteome</keyword>
<dbReference type="Gene3D" id="1.10.357.10">
    <property type="entry name" value="Tetracycline Repressor, domain 2"/>
    <property type="match status" value="1"/>
</dbReference>
<evidence type="ECO:0000259" key="3">
    <source>
        <dbReference type="PROSITE" id="PS50977"/>
    </source>
</evidence>
<dbReference type="AlphaFoldDB" id="A0A7L7KVF9"/>
<dbReference type="RefSeq" id="WP_258877780.1">
    <property type="nucleotide sequence ID" value="NZ_CP048914.1"/>
</dbReference>
<dbReference type="Pfam" id="PF00440">
    <property type="entry name" value="TetR_N"/>
    <property type="match status" value="1"/>
</dbReference>